<dbReference type="EMBL" id="JARUHG010000001">
    <property type="protein sequence ID" value="MDR0181446.1"/>
    <property type="molecule type" value="Genomic_DNA"/>
</dbReference>
<gene>
    <name evidence="10" type="ORF">P8609_00480</name>
</gene>
<keyword evidence="11" id="KW-1185">Reference proteome</keyword>
<sequence length="780" mass="84548">MHTRHALRTRVLWLLAAAVLLAGCGAAGQFRKAESLFEDGDYVEAVAQYEAAALASPKNVRYRQQYMFKKRQALETLFRDAERARQQSDLSRAEGAYQTALQIEPGNNAAQEWLRRLAAMRRHNEELIRIDEMIAAGELDEAEERVRDVLAEAPDNLRAQNSLDRIRGAVAKKKASEDTLSEQFRKPVTLEFRDVPVKTAFEVLSNASGINFVYDQDIRPDLKVTVFLRKTPLDEAIRMIGLSTNLETRPLNNNSVMVFPRTPQKISDYRQLNIRTFYLANAQAKTVADTLKTILKSENLVVDEKLNMLVMRDSPDAIRLAERLVALQDIGEPEVVLDVEVLEMKRSSLLDMGISLPDEIGFSVVGPGQTNTALPISQLRNLNSDSIFATLPNATVKLHDERSEAKILANPKIRVKSREKASILIGDKVPVITSTSTSTGFVSETVNYVDVGLKLEVEPAVYAGDEVSIKVGLEVSNLVREIVTKSGTLSYQIGTRNAQTVLRLKDGEMQILAGLINREDRTVANGWPGISRFPVLNRIFGTQKNDTQNTEIVLSIRPRLVRGVRHAGLDEMEFESGTATNLRGRNAAAPASAGEGEAAAALGDAATGAAPAGIAPSAITPVQPDAAVPSALPSAPPAQAAPLPPSSNVLLDWSVPGEVRAGEQFSAVLNISALKAIEQIPVLVGFDPKVLQVVGIEEGMFMSQGGGQSALTQQVNLSDGKIIATATRQGTAVSGQGTLLQINFKALTATDRTDVRVLSATPSPEQVGPARTAAISIKVR</sequence>
<dbReference type="InterPro" id="IPR011662">
    <property type="entry name" value="Secretin/TonB_short_N"/>
</dbReference>
<accession>A0ABU1C8D3</accession>
<dbReference type="Proteomes" id="UP001233535">
    <property type="component" value="Unassembled WGS sequence"/>
</dbReference>
<dbReference type="RefSeq" id="WP_309260636.1">
    <property type="nucleotide sequence ID" value="NZ_JARUHG010000001.1"/>
</dbReference>
<evidence type="ECO:0000256" key="4">
    <source>
        <dbReference type="ARBA" id="ARBA00023136"/>
    </source>
</evidence>
<dbReference type="SUPFAM" id="SSF48452">
    <property type="entry name" value="TPR-like"/>
    <property type="match status" value="1"/>
</dbReference>
<dbReference type="InterPro" id="IPR008965">
    <property type="entry name" value="CBM2/CBM3_carb-bd_dom_sf"/>
</dbReference>
<feature type="signal peptide" evidence="8">
    <location>
        <begin position="1"/>
        <end position="22"/>
    </location>
</feature>
<keyword evidence="3 8" id="KW-0732">Signal</keyword>
<dbReference type="InterPro" id="IPR002102">
    <property type="entry name" value="Cohesin_dom"/>
</dbReference>
<protein>
    <submittedName>
        <fullName evidence="10">Cohesin domain-containing protein</fullName>
    </submittedName>
</protein>
<dbReference type="InterPro" id="IPR038591">
    <property type="entry name" value="NolW-like_sf"/>
</dbReference>
<dbReference type="InterPro" id="IPR011990">
    <property type="entry name" value="TPR-like_helical_dom_sf"/>
</dbReference>
<evidence type="ECO:0000313" key="10">
    <source>
        <dbReference type="EMBL" id="MDR0181446.1"/>
    </source>
</evidence>
<dbReference type="CDD" id="cd08547">
    <property type="entry name" value="Type_II_cohesin"/>
    <property type="match status" value="1"/>
</dbReference>
<dbReference type="Gene3D" id="2.60.40.680">
    <property type="match status" value="1"/>
</dbReference>
<dbReference type="SMART" id="SM00965">
    <property type="entry name" value="STN"/>
    <property type="match status" value="1"/>
</dbReference>
<evidence type="ECO:0000256" key="5">
    <source>
        <dbReference type="ARBA" id="ARBA00023237"/>
    </source>
</evidence>
<dbReference type="PANTHER" id="PTHR30332:SF17">
    <property type="entry name" value="TYPE IV PILIATION SYSTEM PROTEIN DR_0774-RELATED"/>
    <property type="match status" value="1"/>
</dbReference>
<dbReference type="InterPro" id="IPR005644">
    <property type="entry name" value="NolW-like"/>
</dbReference>
<keyword evidence="4" id="KW-0472">Membrane</keyword>
<evidence type="ECO:0000256" key="3">
    <source>
        <dbReference type="ARBA" id="ARBA00022729"/>
    </source>
</evidence>
<evidence type="ECO:0000256" key="7">
    <source>
        <dbReference type="RuleBase" id="RU004004"/>
    </source>
</evidence>
<evidence type="ECO:0000256" key="8">
    <source>
        <dbReference type="SAM" id="SignalP"/>
    </source>
</evidence>
<dbReference type="Pfam" id="PF00263">
    <property type="entry name" value="Secretin"/>
    <property type="match status" value="1"/>
</dbReference>
<dbReference type="SMART" id="SM00028">
    <property type="entry name" value="TPR"/>
    <property type="match status" value="2"/>
</dbReference>
<dbReference type="PANTHER" id="PTHR30332">
    <property type="entry name" value="PROBABLE GENERAL SECRETION PATHWAY PROTEIN D"/>
    <property type="match status" value="1"/>
</dbReference>
<proteinExistence type="inferred from homology"/>
<dbReference type="Pfam" id="PF00963">
    <property type="entry name" value="Cohesin"/>
    <property type="match status" value="1"/>
</dbReference>
<keyword evidence="2 7" id="KW-0813">Transport</keyword>
<dbReference type="Gene3D" id="3.30.1370.130">
    <property type="match status" value="1"/>
</dbReference>
<dbReference type="PROSITE" id="PS51257">
    <property type="entry name" value="PROKAR_LIPOPROTEIN"/>
    <property type="match status" value="1"/>
</dbReference>
<dbReference type="Gene3D" id="3.30.1370.120">
    <property type="match status" value="1"/>
</dbReference>
<dbReference type="InterPro" id="IPR050810">
    <property type="entry name" value="Bact_Secretion_Sys_Channel"/>
</dbReference>
<feature type="domain" description="Secretin/TonB short N-terminal" evidence="9">
    <location>
        <begin position="210"/>
        <end position="261"/>
    </location>
</feature>
<evidence type="ECO:0000259" key="9">
    <source>
        <dbReference type="SMART" id="SM00965"/>
    </source>
</evidence>
<dbReference type="SUPFAM" id="SSF49384">
    <property type="entry name" value="Carbohydrate-binding domain"/>
    <property type="match status" value="1"/>
</dbReference>
<evidence type="ECO:0000313" key="11">
    <source>
        <dbReference type="Proteomes" id="UP001233535"/>
    </source>
</evidence>
<dbReference type="Gene3D" id="1.25.40.10">
    <property type="entry name" value="Tetratricopeptide repeat domain"/>
    <property type="match status" value="1"/>
</dbReference>
<dbReference type="PRINTS" id="PR00811">
    <property type="entry name" value="BCTERIALGSPD"/>
</dbReference>
<comment type="subcellular location">
    <subcellularLocation>
        <location evidence="7">Cell outer membrane</location>
    </subcellularLocation>
    <subcellularLocation>
        <location evidence="1">Membrane</location>
    </subcellularLocation>
</comment>
<dbReference type="InterPro" id="IPR004846">
    <property type="entry name" value="T2SS/T3SS_dom"/>
</dbReference>
<dbReference type="Pfam" id="PF03958">
    <property type="entry name" value="Secretin_N"/>
    <property type="match status" value="1"/>
</dbReference>
<evidence type="ECO:0000256" key="6">
    <source>
        <dbReference type="RuleBase" id="RU004003"/>
    </source>
</evidence>
<dbReference type="InterPro" id="IPR001775">
    <property type="entry name" value="GspD/PilQ"/>
</dbReference>
<evidence type="ECO:0000256" key="2">
    <source>
        <dbReference type="ARBA" id="ARBA00022448"/>
    </source>
</evidence>
<organism evidence="10 11">
    <name type="scientific">Lysobacter arvi</name>
    <dbReference type="NCBI Taxonomy" id="3038776"/>
    <lineage>
        <taxon>Bacteria</taxon>
        <taxon>Pseudomonadati</taxon>
        <taxon>Pseudomonadota</taxon>
        <taxon>Gammaproteobacteria</taxon>
        <taxon>Lysobacterales</taxon>
        <taxon>Lysobacteraceae</taxon>
        <taxon>Lysobacter</taxon>
    </lineage>
</organism>
<keyword evidence="5" id="KW-0998">Cell outer membrane</keyword>
<feature type="chain" id="PRO_5045804774" evidence="8">
    <location>
        <begin position="23"/>
        <end position="780"/>
    </location>
</feature>
<evidence type="ECO:0000256" key="1">
    <source>
        <dbReference type="ARBA" id="ARBA00004370"/>
    </source>
</evidence>
<reference evidence="10 11" key="1">
    <citation type="submission" date="2023-04" db="EMBL/GenBank/DDBJ databases">
        <title>Lysobacter sp. strain UC isolated from soil sample.</title>
        <authorList>
            <person name="Choksket S."/>
            <person name="Harshvardhan F."/>
            <person name="Rana R."/>
            <person name="Patil P.B."/>
            <person name="Korpole S."/>
        </authorList>
    </citation>
    <scope>NUCLEOTIDE SEQUENCE [LARGE SCALE GENOMIC DNA]</scope>
    <source>
        <strain evidence="10 11">UC</strain>
    </source>
</reference>
<comment type="similarity">
    <text evidence="6">Belongs to the bacterial secretin family.</text>
</comment>
<comment type="caution">
    <text evidence="10">The sequence shown here is derived from an EMBL/GenBank/DDBJ whole genome shotgun (WGS) entry which is preliminary data.</text>
</comment>
<dbReference type="InterPro" id="IPR019734">
    <property type="entry name" value="TPR_rpt"/>
</dbReference>
<name>A0ABU1C8D3_9GAMM</name>